<accession>A0A7C8MR22</accession>
<dbReference type="InterPro" id="IPR011576">
    <property type="entry name" value="Pyridox_Oxase_N"/>
</dbReference>
<reference evidence="3 4" key="1">
    <citation type="submission" date="2019-12" db="EMBL/GenBank/DDBJ databases">
        <title>Draft genome sequence of the ascomycete Xylaria multiplex DSM 110363.</title>
        <authorList>
            <person name="Buettner E."/>
            <person name="Kellner H."/>
        </authorList>
    </citation>
    <scope>NUCLEOTIDE SEQUENCE [LARGE SCALE GENOMIC DNA]</scope>
    <source>
        <strain evidence="3 4">DSM 110363</strain>
    </source>
</reference>
<comment type="caution">
    <text evidence="3">The sequence shown here is derived from an EMBL/GenBank/DDBJ whole genome shotgun (WGS) entry which is preliminary data.</text>
</comment>
<feature type="compositionally biased region" description="Low complexity" evidence="1">
    <location>
        <begin position="555"/>
        <end position="570"/>
    </location>
</feature>
<keyword evidence="4" id="KW-1185">Reference proteome</keyword>
<dbReference type="GO" id="GO:0005737">
    <property type="term" value="C:cytoplasm"/>
    <property type="evidence" value="ECO:0007669"/>
    <property type="project" value="TreeGrafter"/>
</dbReference>
<dbReference type="InterPro" id="IPR052841">
    <property type="entry name" value="PMP_oxidase-like"/>
</dbReference>
<dbReference type="SUPFAM" id="SSF50475">
    <property type="entry name" value="FMN-binding split barrel"/>
    <property type="match status" value="1"/>
</dbReference>
<dbReference type="InterPro" id="IPR012349">
    <property type="entry name" value="Split_barrel_FMN-bd"/>
</dbReference>
<feature type="domain" description="Pyridoxamine 5'-phosphate oxidase N-terminal" evidence="2">
    <location>
        <begin position="24"/>
        <end position="157"/>
    </location>
</feature>
<feature type="region of interest" description="Disordered" evidence="1">
    <location>
        <begin position="539"/>
        <end position="570"/>
    </location>
</feature>
<name>A0A7C8MR22_9PEZI</name>
<dbReference type="InParanoid" id="A0A7C8MR22"/>
<dbReference type="GO" id="GO:0005634">
    <property type="term" value="C:nucleus"/>
    <property type="evidence" value="ECO:0007669"/>
    <property type="project" value="TreeGrafter"/>
</dbReference>
<dbReference type="Pfam" id="PF01243">
    <property type="entry name" value="PNPOx_N"/>
    <property type="match status" value="1"/>
</dbReference>
<sequence>MEQISLNYEASAGDTHKQTVSELPPDVVQCLENARFLHLATCVDNQPHVSLMNYTYLPSSPYSSAPAIIMTTNPSSKKTNNLLVNPNVSLLVHDWVSHRPPTQSRRASGGSPGPEHRSSLASLLINLNTSAVSSISATINGTAKLIAPGSDEEKYYRDQHLENNTFDSEGVVTFNRQPQSPVEDGGRECFVAGEEVQVILVHIKDIRTSDWKGGVRDWVLTTEGNTPAWVSNEIGLFSNGHLSNDNSQLFWRAFSGFDVNETRWLEFLQKYRWYDLVEDADGRRWSVDNPRIWRNLQVSIELADRILKALINDRHEAFETLLFGRLVHWKTVAAHTEITPPRDDAIVLLSSKMELKIAAAEGLLMLAAMPIRMAEYEQLEPNPKNPNPSPLHTFTQSSEGILARMRGWDAPQYVERGSREDISLRRSRPANVLHDPFNPDDTMGVDATPTHEGYLDIVDNILRYILTTRAVVSGPWYREILRVSQDLRLQRLEIMREWPQSHATQWVNGWNFHIPDYNPHDLDWIQWNERCERWHHYAQTPKMPTNPPLSPSPPESLALGRSSSSSSSSF</sequence>
<dbReference type="OrthoDB" id="5300823at2759"/>
<dbReference type="EMBL" id="WUBL01000085">
    <property type="protein sequence ID" value="KAF2966613.1"/>
    <property type="molecule type" value="Genomic_DNA"/>
</dbReference>
<dbReference type="Gene3D" id="2.30.110.10">
    <property type="entry name" value="Electron Transport, Fmn-binding Protein, Chain A"/>
    <property type="match status" value="1"/>
</dbReference>
<evidence type="ECO:0000313" key="3">
    <source>
        <dbReference type="EMBL" id="KAF2966613.1"/>
    </source>
</evidence>
<proteinExistence type="predicted"/>
<dbReference type="AlphaFoldDB" id="A0A7C8MR22"/>
<evidence type="ECO:0000256" key="1">
    <source>
        <dbReference type="SAM" id="MobiDB-lite"/>
    </source>
</evidence>
<organism evidence="3 4">
    <name type="scientific">Xylaria multiplex</name>
    <dbReference type="NCBI Taxonomy" id="323545"/>
    <lineage>
        <taxon>Eukaryota</taxon>
        <taxon>Fungi</taxon>
        <taxon>Dikarya</taxon>
        <taxon>Ascomycota</taxon>
        <taxon>Pezizomycotina</taxon>
        <taxon>Sordariomycetes</taxon>
        <taxon>Xylariomycetidae</taxon>
        <taxon>Xylariales</taxon>
        <taxon>Xylariaceae</taxon>
        <taxon>Xylaria</taxon>
    </lineage>
</organism>
<dbReference type="PANTHER" id="PTHR28040">
    <property type="entry name" value="PYRIDOXAMINE 5'-PHOSPHATE OXIDASE YLR456W HOMOLOG-RELATED"/>
    <property type="match status" value="1"/>
</dbReference>
<dbReference type="PANTHER" id="PTHR28040:SF1">
    <property type="entry name" value="PYRIDOXAMINE 5'-PHOSPHATE OXIDASE YLR456W HOMOLOG-RELATED"/>
    <property type="match status" value="1"/>
</dbReference>
<protein>
    <recommendedName>
        <fullName evidence="2">Pyridoxamine 5'-phosphate oxidase N-terminal domain-containing protein</fullName>
    </recommendedName>
</protein>
<dbReference type="Proteomes" id="UP000481858">
    <property type="component" value="Unassembled WGS sequence"/>
</dbReference>
<evidence type="ECO:0000313" key="4">
    <source>
        <dbReference type="Proteomes" id="UP000481858"/>
    </source>
</evidence>
<feature type="compositionally biased region" description="Pro residues" evidence="1">
    <location>
        <begin position="544"/>
        <end position="554"/>
    </location>
</feature>
<gene>
    <name evidence="3" type="ORF">GQX73_g6962</name>
</gene>
<evidence type="ECO:0000259" key="2">
    <source>
        <dbReference type="Pfam" id="PF01243"/>
    </source>
</evidence>